<keyword evidence="5 9" id="KW-1133">Transmembrane helix</keyword>
<dbReference type="PROSITE" id="PS01023">
    <property type="entry name" value="PTR2_2"/>
    <property type="match status" value="1"/>
</dbReference>
<evidence type="ECO:0000313" key="10">
    <source>
        <dbReference type="EMBL" id="KAJ1915669.1"/>
    </source>
</evidence>
<keyword evidence="3 7" id="KW-0813">Transport</keyword>
<feature type="transmembrane region" description="Helical" evidence="9">
    <location>
        <begin position="623"/>
        <end position="645"/>
    </location>
</feature>
<feature type="compositionally biased region" description="Low complexity" evidence="8">
    <location>
        <begin position="80"/>
        <end position="97"/>
    </location>
</feature>
<feature type="compositionally biased region" description="Acidic residues" evidence="8">
    <location>
        <begin position="124"/>
        <end position="134"/>
    </location>
</feature>
<feature type="region of interest" description="Disordered" evidence="8">
    <location>
        <begin position="111"/>
        <end position="152"/>
    </location>
</feature>
<evidence type="ECO:0000256" key="9">
    <source>
        <dbReference type="SAM" id="Phobius"/>
    </source>
</evidence>
<dbReference type="PROSITE" id="PS01022">
    <property type="entry name" value="PTR2_1"/>
    <property type="match status" value="1"/>
</dbReference>
<dbReference type="Proteomes" id="UP001150538">
    <property type="component" value="Unassembled WGS sequence"/>
</dbReference>
<evidence type="ECO:0000256" key="4">
    <source>
        <dbReference type="ARBA" id="ARBA00022692"/>
    </source>
</evidence>
<evidence type="ECO:0000256" key="1">
    <source>
        <dbReference type="ARBA" id="ARBA00004141"/>
    </source>
</evidence>
<feature type="transmembrane region" description="Helical" evidence="9">
    <location>
        <begin position="282"/>
        <end position="302"/>
    </location>
</feature>
<dbReference type="AlphaFoldDB" id="A0A9W7ZSF8"/>
<accession>A0A9W7ZSF8</accession>
<feature type="region of interest" description="Disordered" evidence="8">
    <location>
        <begin position="1"/>
        <end position="99"/>
    </location>
</feature>
<comment type="similarity">
    <text evidence="2 7">Belongs to the major facilitator superfamily. Proton-dependent oligopeptide transporter (POT/PTR) (TC 2.A.17) family.</text>
</comment>
<evidence type="ECO:0000256" key="8">
    <source>
        <dbReference type="SAM" id="MobiDB-lite"/>
    </source>
</evidence>
<dbReference type="Pfam" id="PF00854">
    <property type="entry name" value="PTR2"/>
    <property type="match status" value="1"/>
</dbReference>
<keyword evidence="11" id="KW-1185">Reference proteome</keyword>
<evidence type="ECO:0000256" key="2">
    <source>
        <dbReference type="ARBA" id="ARBA00005982"/>
    </source>
</evidence>
<dbReference type="SUPFAM" id="SSF103473">
    <property type="entry name" value="MFS general substrate transporter"/>
    <property type="match status" value="1"/>
</dbReference>
<name>A0A9W7ZSF8_9FUNG</name>
<comment type="subcellular location">
    <subcellularLocation>
        <location evidence="1 7">Membrane</location>
        <topology evidence="1 7">Multi-pass membrane protein</topology>
    </subcellularLocation>
</comment>
<feature type="transmembrane region" description="Helical" evidence="9">
    <location>
        <begin position="472"/>
        <end position="489"/>
    </location>
</feature>
<feature type="transmembrane region" description="Helical" evidence="9">
    <location>
        <begin position="587"/>
        <end position="611"/>
    </location>
</feature>
<keyword evidence="6 9" id="KW-0472">Membrane</keyword>
<feature type="compositionally biased region" description="Basic and acidic residues" evidence="8">
    <location>
        <begin position="42"/>
        <end position="74"/>
    </location>
</feature>
<feature type="transmembrane region" description="Helical" evidence="9">
    <location>
        <begin position="509"/>
        <end position="525"/>
    </location>
</feature>
<feature type="compositionally biased region" description="Polar residues" evidence="8">
    <location>
        <begin position="30"/>
        <end position="40"/>
    </location>
</feature>
<keyword evidence="4 7" id="KW-0812">Transmembrane</keyword>
<dbReference type="Gene3D" id="1.20.1250.20">
    <property type="entry name" value="MFS general substrate transporter like domains"/>
    <property type="match status" value="1"/>
</dbReference>
<dbReference type="InterPro" id="IPR018456">
    <property type="entry name" value="PTR2_symporter_CS"/>
</dbReference>
<organism evidence="10 11">
    <name type="scientific">Mycoemilia scoparia</name>
    <dbReference type="NCBI Taxonomy" id="417184"/>
    <lineage>
        <taxon>Eukaryota</taxon>
        <taxon>Fungi</taxon>
        <taxon>Fungi incertae sedis</taxon>
        <taxon>Zoopagomycota</taxon>
        <taxon>Kickxellomycotina</taxon>
        <taxon>Kickxellomycetes</taxon>
        <taxon>Kickxellales</taxon>
        <taxon>Kickxellaceae</taxon>
        <taxon>Mycoemilia</taxon>
    </lineage>
</organism>
<feature type="transmembrane region" description="Helical" evidence="9">
    <location>
        <begin position="256"/>
        <end position="275"/>
    </location>
</feature>
<dbReference type="OrthoDB" id="8904098at2759"/>
<dbReference type="GO" id="GO:0005886">
    <property type="term" value="C:plasma membrane"/>
    <property type="evidence" value="ECO:0007669"/>
    <property type="project" value="UniProtKB-ARBA"/>
</dbReference>
<dbReference type="EMBL" id="JANBPU010000136">
    <property type="protein sequence ID" value="KAJ1915669.1"/>
    <property type="molecule type" value="Genomic_DNA"/>
</dbReference>
<feature type="transmembrane region" description="Helical" evidence="9">
    <location>
        <begin position="651"/>
        <end position="673"/>
    </location>
</feature>
<feature type="transmembrane region" description="Helical" evidence="9">
    <location>
        <begin position="369"/>
        <end position="388"/>
    </location>
</feature>
<dbReference type="InterPro" id="IPR036259">
    <property type="entry name" value="MFS_trans_sf"/>
</dbReference>
<dbReference type="InterPro" id="IPR000109">
    <property type="entry name" value="POT_fam"/>
</dbReference>
<comment type="caution">
    <text evidence="10">The sequence shown here is derived from an EMBL/GenBank/DDBJ whole genome shotgun (WGS) entry which is preliminary data.</text>
</comment>
<feature type="transmembrane region" description="Helical" evidence="9">
    <location>
        <begin position="546"/>
        <end position="567"/>
    </location>
</feature>
<reference evidence="10" key="1">
    <citation type="submission" date="2022-07" db="EMBL/GenBank/DDBJ databases">
        <title>Phylogenomic reconstructions and comparative analyses of Kickxellomycotina fungi.</title>
        <authorList>
            <person name="Reynolds N.K."/>
            <person name="Stajich J.E."/>
            <person name="Barry K."/>
            <person name="Grigoriev I.V."/>
            <person name="Crous P."/>
            <person name="Smith M.E."/>
        </authorList>
    </citation>
    <scope>NUCLEOTIDE SEQUENCE</scope>
    <source>
        <strain evidence="10">NBRC 100468</strain>
    </source>
</reference>
<gene>
    <name evidence="10" type="primary">PTR2_1</name>
    <name evidence="10" type="ORF">H4219_004199</name>
</gene>
<protein>
    <submittedName>
        <fullName evidence="10">Peptide transporter ptr2</fullName>
    </submittedName>
</protein>
<evidence type="ECO:0000256" key="5">
    <source>
        <dbReference type="ARBA" id="ARBA00022989"/>
    </source>
</evidence>
<dbReference type="FunFam" id="1.20.1250.20:FF:000085">
    <property type="entry name" value="MFS peptide transporter Ptr2"/>
    <property type="match status" value="1"/>
</dbReference>
<proteinExistence type="inferred from homology"/>
<evidence type="ECO:0000256" key="6">
    <source>
        <dbReference type="ARBA" id="ARBA00023136"/>
    </source>
</evidence>
<evidence type="ECO:0000256" key="7">
    <source>
        <dbReference type="RuleBase" id="RU003755"/>
    </source>
</evidence>
<evidence type="ECO:0000313" key="11">
    <source>
        <dbReference type="Proteomes" id="UP001150538"/>
    </source>
</evidence>
<sequence>MESKDMMSSDTTPERGAASSDIKSTEDTELSSTQLDSMSPNRKGDLIEETRSPSSRPPDKPAALDDAGHVRKPDSISLFGSSSGYSGSPGPADYGGSMMKSPTTSFEIIKQSKSSFNNEKIDPDGGDCYEETPESQEQALHPNEDNLLAENERWPTDDELRSMRRVGDKLPIAAIFIVLTEFCERFSYYGVTGPFQNYIQNPYRPGAKGVHQQPGAIGGGQQKATALSNFFMFWCYLTPILGAIIADQFLGKFKTIFYFSLVYIIGFSILTLTSIPASIRAGGALPGLVIAMIIIGLGTGGIKSNVSPMVAQQYTRNRPFVRRLKNGKEVLVDRDVTVQSIFNWFYWAINVGSLSAIATTELEHNVDFWAAYLLPTLMFIVCIFIFLAGKRYYVKAPPNGSILLKAFKAIQMAIKQYRIARKQNRLLLDENGKKVGFLEYAKPSNMLESGEMLEKASWDDTFINQLQRTLKACKVFVCYPVYWLCYGQMSNNLVSQAAQMNTGGIPNDIIFNVDAIMLIILIPLFDRVIYPGFRKIGMELKPIMRITLGFIFAAAAMAYAAIVQHLIYKTPPGYEYASRDGPNNITVAIQVPTYIMIAISEIFASITGLEYAYTKAPDQMKSIVMALFLVTNCGGSILGFAFTSLAKDPHLVQMFAIIAGIMGVFLVLFWLVFNKYDKNEHQENQI</sequence>
<dbReference type="GO" id="GO:0071916">
    <property type="term" value="F:dipeptide transmembrane transporter activity"/>
    <property type="evidence" value="ECO:0007669"/>
    <property type="project" value="UniProtKB-ARBA"/>
</dbReference>
<evidence type="ECO:0000256" key="3">
    <source>
        <dbReference type="ARBA" id="ARBA00022448"/>
    </source>
</evidence>
<dbReference type="PANTHER" id="PTHR11654">
    <property type="entry name" value="OLIGOPEPTIDE TRANSPORTER-RELATED"/>
    <property type="match status" value="1"/>
</dbReference>
<feature type="transmembrane region" description="Helical" evidence="9">
    <location>
        <begin position="230"/>
        <end position="250"/>
    </location>
</feature>